<dbReference type="EMBL" id="PESE01000002">
    <property type="protein sequence ID" value="PYD39084.1"/>
    <property type="molecule type" value="Genomic_DNA"/>
</dbReference>
<evidence type="ECO:0000313" key="5">
    <source>
        <dbReference type="Proteomes" id="UP000594967"/>
    </source>
</evidence>
<dbReference type="CDD" id="cd07178">
    <property type="entry name" value="terB_like_YebE"/>
    <property type="match status" value="1"/>
</dbReference>
<keyword evidence="1" id="KW-1133">Transmembrane helix</keyword>
<protein>
    <submittedName>
        <fullName evidence="2">DUF533 domain-containing protein</fullName>
    </submittedName>
    <submittedName>
        <fullName evidence="3">Tellurite resistance TerB family protein</fullName>
    </submittedName>
</protein>
<reference evidence="3 5" key="2">
    <citation type="submission" date="2020-12" db="EMBL/GenBank/DDBJ databases">
        <title>FDA dAtabase for Regulatory Grade micrObial Sequences (FDA-ARGOS): Supporting development and validation of Infectious Disease Dx tests.</title>
        <authorList>
            <person name="Sproer C."/>
            <person name="Gronow S."/>
            <person name="Severitt S."/>
            <person name="Schroder I."/>
            <person name="Tallon L."/>
            <person name="Sadzewicz L."/>
            <person name="Zhao X."/>
            <person name="Boylan J."/>
            <person name="Ott S."/>
            <person name="Bowen H."/>
            <person name="Vavikolanu K."/>
            <person name="Mehta A."/>
            <person name="Aluvathingal J."/>
            <person name="Nadendla S."/>
            <person name="Lowell S."/>
            <person name="Myers T."/>
            <person name="Yan Y."/>
            <person name="Sichtig H."/>
        </authorList>
    </citation>
    <scope>NUCLEOTIDE SEQUENCE [LARGE SCALE GENOMIC DNA]</scope>
    <source>
        <strain evidence="3 5">FDAARGOS_907</strain>
    </source>
</reference>
<evidence type="ECO:0000256" key="1">
    <source>
        <dbReference type="SAM" id="Phobius"/>
    </source>
</evidence>
<evidence type="ECO:0000313" key="4">
    <source>
        <dbReference type="Proteomes" id="UP000248196"/>
    </source>
</evidence>
<keyword evidence="5" id="KW-1185">Reference proteome</keyword>
<dbReference type="InterPro" id="IPR007486">
    <property type="entry name" value="YebE"/>
</dbReference>
<gene>
    <name evidence="2" type="ORF">CT690_08595</name>
    <name evidence="3" type="ORF">I6G64_02530</name>
</gene>
<feature type="transmembrane region" description="Helical" evidence="1">
    <location>
        <begin position="21"/>
        <end position="43"/>
    </location>
</feature>
<evidence type="ECO:0000313" key="2">
    <source>
        <dbReference type="EMBL" id="PYD39084.1"/>
    </source>
</evidence>
<feature type="transmembrane region" description="Helical" evidence="1">
    <location>
        <begin position="55"/>
        <end position="73"/>
    </location>
</feature>
<dbReference type="OMA" id="EMAAEMY"/>
<dbReference type="SUPFAM" id="SSF158682">
    <property type="entry name" value="TerB-like"/>
    <property type="match status" value="1"/>
</dbReference>
<dbReference type="GeneID" id="57666685"/>
<dbReference type="Pfam" id="PF04391">
    <property type="entry name" value="DUF533"/>
    <property type="match status" value="1"/>
</dbReference>
<sequence>MKNNWMQQIQSMIGQKAGSIGGAEGIGKLLAPTALGGLVGVLLANKSSRKLVGKFGKNALIIGGSAAVGAVLWNKYKQRVKETHQDEPQFGLQTTPVDLRAKRLVQALVFAAKSDGHIDAEEKRAIDHSLEQLQVGEEAQKWVQEAIDQPLNPDLIAQSVKNEDEALEVYYLSCMVIDVDHFMERGYLDALAQSLKIPADVKQGIENDVNEKKRELA</sequence>
<dbReference type="OrthoDB" id="5459344at2"/>
<proteinExistence type="predicted"/>
<accession>A0A318NZ68</accession>
<dbReference type="AlphaFoldDB" id="A0A318NZ68"/>
<dbReference type="Proteomes" id="UP000594967">
    <property type="component" value="Chromosome"/>
</dbReference>
<dbReference type="RefSeq" id="WP_013812460.1">
    <property type="nucleotide sequence ID" value="NZ_CAMITG010000002.1"/>
</dbReference>
<dbReference type="EMBL" id="CP065673">
    <property type="protein sequence ID" value="QPS21330.1"/>
    <property type="molecule type" value="Genomic_DNA"/>
</dbReference>
<dbReference type="InterPro" id="IPR029024">
    <property type="entry name" value="TerB-like"/>
</dbReference>
<dbReference type="Proteomes" id="UP000248196">
    <property type="component" value="Unassembled WGS sequence"/>
</dbReference>
<name>A0A318NZ68_SERPL</name>
<organism evidence="2 4">
    <name type="scientific">Serratia plymuthica</name>
    <dbReference type="NCBI Taxonomy" id="82996"/>
    <lineage>
        <taxon>Bacteria</taxon>
        <taxon>Pseudomonadati</taxon>
        <taxon>Pseudomonadota</taxon>
        <taxon>Gammaproteobacteria</taxon>
        <taxon>Enterobacterales</taxon>
        <taxon>Yersiniaceae</taxon>
        <taxon>Serratia</taxon>
    </lineage>
</organism>
<keyword evidence="1" id="KW-0812">Transmembrane</keyword>
<evidence type="ECO:0000313" key="3">
    <source>
        <dbReference type="EMBL" id="QPS21330.1"/>
    </source>
</evidence>
<keyword evidence="1" id="KW-0472">Membrane</keyword>
<reference evidence="2 4" key="1">
    <citation type="submission" date="2017-11" db="EMBL/GenBank/DDBJ databases">
        <title>Genome sequence of the oocydin A producing rhizobacterium Serratia plymuthica 4Rx5.</title>
        <authorList>
            <person name="Matilla M.A."/>
            <person name="Udaondo Z."/>
            <person name="Salmond G.P.C."/>
        </authorList>
    </citation>
    <scope>NUCLEOTIDE SEQUENCE [LARGE SCALE GENOMIC DNA]</scope>
    <source>
        <strain evidence="2 4">4Rx5</strain>
    </source>
</reference>
<dbReference type="Gene3D" id="1.10.3680.10">
    <property type="entry name" value="TerB-like"/>
    <property type="match status" value="1"/>
</dbReference>